<keyword evidence="2" id="KW-1185">Reference proteome</keyword>
<evidence type="ECO:0000313" key="2">
    <source>
        <dbReference type="Proteomes" id="UP000050280"/>
    </source>
</evidence>
<dbReference type="Proteomes" id="UP000050280">
    <property type="component" value="Unassembled WGS sequence"/>
</dbReference>
<protein>
    <submittedName>
        <fullName evidence="1">Uncharacterized protein</fullName>
    </submittedName>
</protein>
<proteinExistence type="predicted"/>
<evidence type="ECO:0000313" key="1">
    <source>
        <dbReference type="EMBL" id="KPM32468.1"/>
    </source>
</evidence>
<comment type="caution">
    <text evidence="1">The sequence shown here is derived from an EMBL/GenBank/DDBJ whole genome shotgun (WGS) entry which is preliminary data.</text>
</comment>
<accession>A0A0N8H460</accession>
<sequence>MTKKLSTLSTNATRMAVVNLLVVTPGKTSDNNKTAKALNRIRNRNFINGVIN</sequence>
<dbReference type="AlphaFoldDB" id="A0A0N8H460"/>
<dbReference type="EMBL" id="LDJX01000002">
    <property type="protein sequence ID" value="KPM32468.1"/>
    <property type="molecule type" value="Genomic_DNA"/>
</dbReference>
<organism evidence="1 2">
    <name type="scientific">Croceitalea dokdonensis DOKDO 023</name>
    <dbReference type="NCBI Taxonomy" id="1300341"/>
    <lineage>
        <taxon>Bacteria</taxon>
        <taxon>Pseudomonadati</taxon>
        <taxon>Bacteroidota</taxon>
        <taxon>Flavobacteriia</taxon>
        <taxon>Flavobacteriales</taxon>
        <taxon>Flavobacteriaceae</taxon>
        <taxon>Croceitalea</taxon>
    </lineage>
</organism>
<name>A0A0N8H460_9FLAO</name>
<reference evidence="1 2" key="1">
    <citation type="submission" date="2015-09" db="EMBL/GenBank/DDBJ databases">
        <title>Genome sequence of the marine flavobacterium Croceitalea dokdonensis DOKDO 023 that contains proton- and sodium-pumping rhodopsins.</title>
        <authorList>
            <person name="Kwon S.-K."/>
            <person name="Lee H.K."/>
            <person name="Kwak M.-J."/>
            <person name="Kim J.F."/>
        </authorList>
    </citation>
    <scope>NUCLEOTIDE SEQUENCE [LARGE SCALE GENOMIC DNA]</scope>
    <source>
        <strain evidence="1 2">DOKDO 023</strain>
    </source>
</reference>
<gene>
    <name evidence="1" type="ORF">I595_884</name>
</gene>